<dbReference type="KEGG" id="vg:4239130"/>
<name>Q0QZK5_BPSYS</name>
<organismHost>
    <name type="scientific">Synechococcus</name>
    <dbReference type="NCBI Taxonomy" id="1129"/>
</organismHost>
<reference evidence="1 2" key="1">
    <citation type="journal article" date="2007" name="Environ. Microbiol.">
        <title>Genomic and structural analysis of Syn9, a cyanophage infecting marine Prochlorococcus and Synechococcus.</title>
        <authorList>
            <person name="Weigele P.R."/>
            <person name="Pope W.H."/>
            <person name="Pedulla M.L."/>
            <person name="Houtz J.M."/>
            <person name="Smith A.L."/>
            <person name="Conway J.F."/>
            <person name="King J."/>
            <person name="Hatfull G.F."/>
            <person name="Lawrence J.G."/>
            <person name="Hendrix R.W."/>
        </authorList>
    </citation>
    <scope>NUCLEOTIDE SEQUENCE</scope>
</reference>
<keyword evidence="2" id="KW-1185">Reference proteome</keyword>
<proteinExistence type="predicted"/>
<dbReference type="CDD" id="cd16338">
    <property type="entry name" value="CpcT"/>
    <property type="match status" value="1"/>
</dbReference>
<dbReference type="OrthoDB" id="14354at10239"/>
<dbReference type="Pfam" id="PF06206">
    <property type="entry name" value="CpeT"/>
    <property type="match status" value="2"/>
</dbReference>
<dbReference type="Gene3D" id="2.40.128.590">
    <property type="entry name" value="CpcT/CpeT domain"/>
    <property type="match status" value="2"/>
</dbReference>
<organism evidence="1 2">
    <name type="scientific">Synechococcus phage syn9</name>
    <dbReference type="NCBI Taxonomy" id="382359"/>
    <lineage>
        <taxon>Viruses</taxon>
        <taxon>Duplodnaviria</taxon>
        <taxon>Heunggongvirae</taxon>
        <taxon>Uroviricota</taxon>
        <taxon>Caudoviricetes</taxon>
        <taxon>Pantevenvirales</taxon>
        <taxon>Kyanoviridae</taxon>
        <taxon>Ormenosvirus</taxon>
        <taxon>Ormenosvirus syn9</taxon>
    </lineage>
</organism>
<dbReference type="RefSeq" id="YP_717690.1">
    <property type="nucleotide sequence ID" value="NC_008296.2"/>
</dbReference>
<sequence>MNLEPQSVKSTITKFESYLLGKYNNWKQAQSYPTIFSQVCILWEKIDGGYHSCQWYRRDPRNPYREKYHKIEVIDENTVIVKNYHLDWTRHEDCDMIFTFFNNQWDGKLLGDKCIVRGNARVVSEVHLTKVGLESRDKGVDEDGNKVFGGWDLYKFVREGE</sequence>
<evidence type="ECO:0000313" key="2">
    <source>
        <dbReference type="Proteomes" id="UP000000909"/>
    </source>
</evidence>
<dbReference type="EMBL" id="DQ149023">
    <property type="protein sequence ID" value="ABA46992.1"/>
    <property type="molecule type" value="Genomic_DNA"/>
</dbReference>
<dbReference type="GO" id="GO:0016829">
    <property type="term" value="F:lyase activity"/>
    <property type="evidence" value="ECO:0007669"/>
    <property type="project" value="InterPro"/>
</dbReference>
<dbReference type="InterPro" id="IPR038672">
    <property type="entry name" value="CpcT/CpeT_sf"/>
</dbReference>
<dbReference type="Proteomes" id="UP000000909">
    <property type="component" value="Segment"/>
</dbReference>
<evidence type="ECO:0000313" key="1">
    <source>
        <dbReference type="EMBL" id="ABA46992.1"/>
    </source>
</evidence>
<accession>Q0QZK5</accession>
<protein>
    <submittedName>
        <fullName evidence="1">CpeT-like protein</fullName>
    </submittedName>
</protein>
<dbReference type="GeneID" id="4239130"/>
<dbReference type="InterPro" id="IPR010404">
    <property type="entry name" value="CpcT/CpeT"/>
</dbReference>